<keyword evidence="7" id="KW-0143">Chaperone</keyword>
<evidence type="ECO:0000256" key="1">
    <source>
        <dbReference type="ARBA" id="ARBA00004651"/>
    </source>
</evidence>
<dbReference type="EMBL" id="BBSA01000019">
    <property type="protein sequence ID" value="GAM65414.1"/>
    <property type="molecule type" value="Genomic_DNA"/>
</dbReference>
<comment type="similarity">
    <text evidence="2">Belongs to the OXA1/ALB3/YidC family. Type 1 subfamily.</text>
</comment>
<accession>A0A0B8PS30</accession>
<comment type="subcellular location">
    <subcellularLocation>
        <location evidence="1">Cell membrane</location>
        <topology evidence="1">Multi-pass membrane protein</topology>
    </subcellularLocation>
</comment>
<evidence type="ECO:0000256" key="3">
    <source>
        <dbReference type="ARBA" id="ARBA00015325"/>
    </source>
</evidence>
<dbReference type="InterPro" id="IPR038221">
    <property type="entry name" value="YidC_periplasmic_sf"/>
</dbReference>
<name>A0A0B8PS30_9VIBR</name>
<reference evidence="11 12" key="1">
    <citation type="submission" date="2015-01" db="EMBL/GenBank/DDBJ databases">
        <title>Vibrio sp. C5 JCM 19232 whole genome shotgun sequence.</title>
        <authorList>
            <person name="Sawabe T."/>
            <person name="Meirelles P."/>
            <person name="Feng G."/>
            <person name="Sayaka M."/>
            <person name="Hattori M."/>
            <person name="Ohkuma M."/>
        </authorList>
    </citation>
    <scope>NUCLEOTIDE SEQUENCE [LARGE SCALE GENOMIC DNA]</scope>
    <source>
        <strain evidence="11 12">JCM19232</strain>
    </source>
</reference>
<dbReference type="Proteomes" id="UP000031670">
    <property type="component" value="Unassembled WGS sequence"/>
</dbReference>
<comment type="caution">
    <text evidence="11">The sequence shown here is derived from an EMBL/GenBank/DDBJ whole genome shotgun (WGS) entry which is preliminary data.</text>
</comment>
<evidence type="ECO:0000256" key="4">
    <source>
        <dbReference type="ARBA" id="ARBA00022448"/>
    </source>
</evidence>
<keyword evidence="5" id="KW-0472">Membrane</keyword>
<evidence type="ECO:0000256" key="8">
    <source>
        <dbReference type="ARBA" id="ARBA00033245"/>
    </source>
</evidence>
<gene>
    <name evidence="11" type="ORF">JCM19232_3014</name>
</gene>
<evidence type="ECO:0000256" key="2">
    <source>
        <dbReference type="ARBA" id="ARBA00010527"/>
    </source>
</evidence>
<keyword evidence="6" id="KW-0653">Protein transport</keyword>
<dbReference type="Gene3D" id="2.70.98.90">
    <property type="match status" value="1"/>
</dbReference>
<sequence length="66" mass="7305">MAEGQDELRVPMTYKANGLEYTKTFILKRGSYAIDVAYDVVNNSGANATVGMYAHLRQTYRSLAVA</sequence>
<reference evidence="11 12" key="2">
    <citation type="submission" date="2015-01" db="EMBL/GenBank/DDBJ databases">
        <authorList>
            <consortium name="NBRP consortium"/>
            <person name="Sawabe T."/>
            <person name="Meirelles P."/>
            <person name="Feng G."/>
            <person name="Sayaka M."/>
            <person name="Hattori M."/>
            <person name="Ohkuma M."/>
        </authorList>
    </citation>
    <scope>NUCLEOTIDE SEQUENCE [LARGE SCALE GENOMIC DNA]</scope>
    <source>
        <strain evidence="11 12">JCM19232</strain>
    </source>
</reference>
<evidence type="ECO:0000256" key="9">
    <source>
        <dbReference type="ARBA" id="ARBA00033342"/>
    </source>
</evidence>
<evidence type="ECO:0000313" key="11">
    <source>
        <dbReference type="EMBL" id="GAM65414.1"/>
    </source>
</evidence>
<keyword evidence="4" id="KW-0813">Transport</keyword>
<evidence type="ECO:0000256" key="6">
    <source>
        <dbReference type="ARBA" id="ARBA00022927"/>
    </source>
</evidence>
<protein>
    <recommendedName>
        <fullName evidence="3">Membrane protein insertase YidC</fullName>
    </recommendedName>
    <alternativeName>
        <fullName evidence="9">Foldase YidC</fullName>
    </alternativeName>
    <alternativeName>
        <fullName evidence="8">Membrane integrase YidC</fullName>
    </alternativeName>
</protein>
<organism evidence="11 12">
    <name type="scientific">Vibrio ishigakensis</name>
    <dbReference type="NCBI Taxonomy" id="1481914"/>
    <lineage>
        <taxon>Bacteria</taxon>
        <taxon>Pseudomonadati</taxon>
        <taxon>Pseudomonadota</taxon>
        <taxon>Gammaproteobacteria</taxon>
        <taxon>Vibrionales</taxon>
        <taxon>Vibrionaceae</taxon>
        <taxon>Vibrio</taxon>
    </lineage>
</organism>
<evidence type="ECO:0000256" key="5">
    <source>
        <dbReference type="ARBA" id="ARBA00022475"/>
    </source>
</evidence>
<proteinExistence type="inferred from homology"/>
<dbReference type="Pfam" id="PF14849">
    <property type="entry name" value="YidC_periplas"/>
    <property type="match status" value="1"/>
</dbReference>
<evidence type="ECO:0000256" key="7">
    <source>
        <dbReference type="ARBA" id="ARBA00023186"/>
    </source>
</evidence>
<dbReference type="AlphaFoldDB" id="A0A0B8PS30"/>
<dbReference type="GO" id="GO:0015031">
    <property type="term" value="P:protein transport"/>
    <property type="evidence" value="ECO:0007669"/>
    <property type="project" value="UniProtKB-KW"/>
</dbReference>
<evidence type="ECO:0000259" key="10">
    <source>
        <dbReference type="Pfam" id="PF14849"/>
    </source>
</evidence>
<dbReference type="InterPro" id="IPR028053">
    <property type="entry name" value="Membr_insert_YidC_N"/>
</dbReference>
<feature type="domain" description="Membrane insertase YidC N-terminal" evidence="10">
    <location>
        <begin position="2"/>
        <end position="59"/>
    </location>
</feature>
<evidence type="ECO:0000313" key="12">
    <source>
        <dbReference type="Proteomes" id="UP000031670"/>
    </source>
</evidence>
<keyword evidence="5" id="KW-1003">Cell membrane</keyword>
<dbReference type="GO" id="GO:0005886">
    <property type="term" value="C:plasma membrane"/>
    <property type="evidence" value="ECO:0007669"/>
    <property type="project" value="UniProtKB-SubCell"/>
</dbReference>